<evidence type="ECO:0000313" key="1">
    <source>
        <dbReference type="EMBL" id="EPS96566.1"/>
    </source>
</evidence>
<dbReference type="EMBL" id="KE504187">
    <property type="protein sequence ID" value="EPS96566.1"/>
    <property type="molecule type" value="Genomic_DNA"/>
</dbReference>
<accession>S8DTJ9</accession>
<sequence>MYFTSLVQLGPKFTKLEIPRAMGAMMAGMAISEGQHGTRRSLKETEGFHATCYEQGYWGHLHIIETWLQFMGQHKILGYIFKEAKKYHTLNSAAIEDVSLLSMFIDSSMAGMDIEL</sequence>
<dbReference type="HOGENOM" id="CLU_2096917_0_0_1"/>
<keyword evidence="2" id="KW-1185">Reference proteome</keyword>
<organism evidence="1 2">
    <name type="scientific">Fomitopsis schrenkii</name>
    <name type="common">Brown rot fungus</name>
    <dbReference type="NCBI Taxonomy" id="2126942"/>
    <lineage>
        <taxon>Eukaryota</taxon>
        <taxon>Fungi</taxon>
        <taxon>Dikarya</taxon>
        <taxon>Basidiomycota</taxon>
        <taxon>Agaricomycotina</taxon>
        <taxon>Agaricomycetes</taxon>
        <taxon>Polyporales</taxon>
        <taxon>Fomitopsis</taxon>
    </lineage>
</organism>
<reference evidence="1 2" key="1">
    <citation type="journal article" date="2012" name="Science">
        <title>The Paleozoic origin of enzymatic lignin decomposition reconstructed from 31 fungal genomes.</title>
        <authorList>
            <person name="Floudas D."/>
            <person name="Binder M."/>
            <person name="Riley R."/>
            <person name="Barry K."/>
            <person name="Blanchette R.A."/>
            <person name="Henrissat B."/>
            <person name="Martinez A.T."/>
            <person name="Otillar R."/>
            <person name="Spatafora J.W."/>
            <person name="Yadav J.S."/>
            <person name="Aerts A."/>
            <person name="Benoit I."/>
            <person name="Boyd A."/>
            <person name="Carlson A."/>
            <person name="Copeland A."/>
            <person name="Coutinho P.M."/>
            <person name="de Vries R.P."/>
            <person name="Ferreira P."/>
            <person name="Findley K."/>
            <person name="Foster B."/>
            <person name="Gaskell J."/>
            <person name="Glotzer D."/>
            <person name="Gorecki P."/>
            <person name="Heitman J."/>
            <person name="Hesse C."/>
            <person name="Hori C."/>
            <person name="Igarashi K."/>
            <person name="Jurgens J.A."/>
            <person name="Kallen N."/>
            <person name="Kersten P."/>
            <person name="Kohler A."/>
            <person name="Kuees U."/>
            <person name="Kumar T.K.A."/>
            <person name="Kuo A."/>
            <person name="LaButti K."/>
            <person name="Larrondo L.F."/>
            <person name="Lindquist E."/>
            <person name="Ling A."/>
            <person name="Lombard V."/>
            <person name="Lucas S."/>
            <person name="Lundell T."/>
            <person name="Martin R."/>
            <person name="McLaughlin D.J."/>
            <person name="Morgenstern I."/>
            <person name="Morin E."/>
            <person name="Murat C."/>
            <person name="Nagy L.G."/>
            <person name="Nolan M."/>
            <person name="Ohm R.A."/>
            <person name="Patyshakuliyeva A."/>
            <person name="Rokas A."/>
            <person name="Ruiz-Duenas F.J."/>
            <person name="Sabat G."/>
            <person name="Salamov A."/>
            <person name="Samejima M."/>
            <person name="Schmutz J."/>
            <person name="Slot J.C."/>
            <person name="St John F."/>
            <person name="Stenlid J."/>
            <person name="Sun H."/>
            <person name="Sun S."/>
            <person name="Syed K."/>
            <person name="Tsang A."/>
            <person name="Wiebenga A."/>
            <person name="Young D."/>
            <person name="Pisabarro A."/>
            <person name="Eastwood D.C."/>
            <person name="Martin F."/>
            <person name="Cullen D."/>
            <person name="Grigoriev I.V."/>
            <person name="Hibbett D.S."/>
        </authorList>
    </citation>
    <scope>NUCLEOTIDE SEQUENCE</scope>
    <source>
        <strain evidence="2">FP-58527</strain>
    </source>
</reference>
<proteinExistence type="predicted"/>
<dbReference type="InParanoid" id="S8DTJ9"/>
<name>S8DTJ9_FOMSC</name>
<protein>
    <submittedName>
        <fullName evidence="1">Uncharacterized protein</fullName>
    </submittedName>
</protein>
<dbReference type="Proteomes" id="UP000015241">
    <property type="component" value="Unassembled WGS sequence"/>
</dbReference>
<evidence type="ECO:0000313" key="2">
    <source>
        <dbReference type="Proteomes" id="UP000015241"/>
    </source>
</evidence>
<gene>
    <name evidence="1" type="ORF">FOMPIDRAFT_1053206</name>
</gene>
<dbReference type="STRING" id="743788.S8DTJ9"/>
<dbReference type="AlphaFoldDB" id="S8DTJ9"/>